<protein>
    <submittedName>
        <fullName evidence="5">Class I SAM-dependent methyltransferase</fullName>
        <ecNumber evidence="5">2.1.1.222</ecNumber>
        <ecNumber evidence="5">2.1.1.64</ecNumber>
    </submittedName>
</protein>
<dbReference type="InterPro" id="IPR020598">
    <property type="entry name" value="rRNA_Ade_methylase_Trfase_N"/>
</dbReference>
<dbReference type="PANTHER" id="PTHR43861">
    <property type="entry name" value="TRANS-ACONITATE 2-METHYLTRANSFERASE-RELATED"/>
    <property type="match status" value="1"/>
</dbReference>
<dbReference type="Proteomes" id="UP001596087">
    <property type="component" value="Unassembled WGS sequence"/>
</dbReference>
<dbReference type="InterPro" id="IPR041698">
    <property type="entry name" value="Methyltransf_25"/>
</dbReference>
<dbReference type="CDD" id="cd02440">
    <property type="entry name" value="AdoMet_MTases"/>
    <property type="match status" value="1"/>
</dbReference>
<dbReference type="GO" id="GO:0032259">
    <property type="term" value="P:methylation"/>
    <property type="evidence" value="ECO:0007669"/>
    <property type="project" value="UniProtKB-KW"/>
</dbReference>
<sequence>MTDSPDRPPTRWALGGTATSQGYGRHFARLVDDGADLEGEARLADTLVPRRATILDVGAGMGRVTAALTARGHTVVGVEPDAALVAQARETYPHVDVLHADALDLAPPLLEGRPHAFDLVVLVGNVMVFLAEGTERLVLSAVRRVLAPGGRVLVGFHPHGAPAGSREYPPEEFVADAGAAGLTVHLRAGSYELHPPNDDYAVWVLGTEDG</sequence>
<gene>
    <name evidence="5" type="ORF">ACFPGP_04130</name>
</gene>
<evidence type="ECO:0000256" key="1">
    <source>
        <dbReference type="ARBA" id="ARBA00022603"/>
    </source>
</evidence>
<evidence type="ECO:0000313" key="5">
    <source>
        <dbReference type="EMBL" id="MFC5175848.1"/>
    </source>
</evidence>
<feature type="domain" description="Ribosomal RNA adenine methylase transferase N-terminal" evidence="4">
    <location>
        <begin position="41"/>
        <end position="186"/>
    </location>
</feature>
<dbReference type="InterPro" id="IPR029063">
    <property type="entry name" value="SAM-dependent_MTases_sf"/>
</dbReference>
<dbReference type="InterPro" id="IPR020596">
    <property type="entry name" value="rRNA_Ade_Mease_Trfase_CS"/>
</dbReference>
<name>A0ABW0BF34_9ACTN</name>
<dbReference type="GO" id="GO:0061542">
    <property type="term" value="F:3-demethylubiquinol 3-O-methyltransferase activity"/>
    <property type="evidence" value="ECO:0007669"/>
    <property type="project" value="UniProtKB-EC"/>
</dbReference>
<keyword evidence="2 5" id="KW-0808">Transferase</keyword>
<accession>A0ABW0BF34</accession>
<dbReference type="RefSeq" id="WP_378587270.1">
    <property type="nucleotide sequence ID" value="NZ_JBHSKD010000004.1"/>
</dbReference>
<dbReference type="EC" id="2.1.1.222" evidence="5"/>
<evidence type="ECO:0000313" key="6">
    <source>
        <dbReference type="Proteomes" id="UP001596087"/>
    </source>
</evidence>
<keyword evidence="1 5" id="KW-0489">Methyltransferase</keyword>
<reference evidence="6" key="1">
    <citation type="journal article" date="2019" name="Int. J. Syst. Evol. Microbiol.">
        <title>The Global Catalogue of Microorganisms (GCM) 10K type strain sequencing project: providing services to taxonomists for standard genome sequencing and annotation.</title>
        <authorList>
            <consortium name="The Broad Institute Genomics Platform"/>
            <consortium name="The Broad Institute Genome Sequencing Center for Infectious Disease"/>
            <person name="Wu L."/>
            <person name="Ma J."/>
        </authorList>
    </citation>
    <scope>NUCLEOTIDE SEQUENCE [LARGE SCALE GENOMIC DNA]</scope>
    <source>
        <strain evidence="6">DFY41</strain>
    </source>
</reference>
<organism evidence="5 6">
    <name type="scientific">Nocardioides taihuensis</name>
    <dbReference type="NCBI Taxonomy" id="1835606"/>
    <lineage>
        <taxon>Bacteria</taxon>
        <taxon>Bacillati</taxon>
        <taxon>Actinomycetota</taxon>
        <taxon>Actinomycetes</taxon>
        <taxon>Propionibacteriales</taxon>
        <taxon>Nocardioidaceae</taxon>
        <taxon>Nocardioides</taxon>
    </lineage>
</organism>
<dbReference type="SMART" id="SM00650">
    <property type="entry name" value="rADc"/>
    <property type="match status" value="1"/>
</dbReference>
<dbReference type="EMBL" id="JBHSKD010000004">
    <property type="protein sequence ID" value="MFC5175848.1"/>
    <property type="molecule type" value="Genomic_DNA"/>
</dbReference>
<evidence type="ECO:0000256" key="3">
    <source>
        <dbReference type="ARBA" id="ARBA00022691"/>
    </source>
</evidence>
<comment type="caution">
    <text evidence="5">The sequence shown here is derived from an EMBL/GenBank/DDBJ whole genome shotgun (WGS) entry which is preliminary data.</text>
</comment>
<dbReference type="GO" id="GO:0102208">
    <property type="term" value="F:2-polyprenyl-6-hydroxyphenol methylase activity"/>
    <property type="evidence" value="ECO:0007669"/>
    <property type="project" value="UniProtKB-EC"/>
</dbReference>
<keyword evidence="3" id="KW-0949">S-adenosyl-L-methionine</keyword>
<dbReference type="Gene3D" id="3.40.50.150">
    <property type="entry name" value="Vaccinia Virus protein VP39"/>
    <property type="match status" value="1"/>
</dbReference>
<dbReference type="PROSITE" id="PS01131">
    <property type="entry name" value="RRNA_A_DIMETH"/>
    <property type="match status" value="1"/>
</dbReference>
<evidence type="ECO:0000256" key="2">
    <source>
        <dbReference type="ARBA" id="ARBA00022679"/>
    </source>
</evidence>
<proteinExistence type="predicted"/>
<evidence type="ECO:0000259" key="4">
    <source>
        <dbReference type="SMART" id="SM00650"/>
    </source>
</evidence>
<dbReference type="EC" id="2.1.1.64" evidence="5"/>
<dbReference type="SUPFAM" id="SSF53335">
    <property type="entry name" value="S-adenosyl-L-methionine-dependent methyltransferases"/>
    <property type="match status" value="1"/>
</dbReference>
<keyword evidence="6" id="KW-1185">Reference proteome</keyword>
<dbReference type="Pfam" id="PF13649">
    <property type="entry name" value="Methyltransf_25"/>
    <property type="match status" value="1"/>
</dbReference>